<feature type="compositionally biased region" description="Basic and acidic residues" evidence="1">
    <location>
        <begin position="704"/>
        <end position="721"/>
    </location>
</feature>
<dbReference type="InterPro" id="IPR001584">
    <property type="entry name" value="Integrase_cat-core"/>
</dbReference>
<proteinExistence type="predicted"/>
<sequence length="743" mass="82972">MQHITFEPNPTHRLALSTYDRLTIAGMSVPLRPISCNDHGWVLAETEGNGLPEVYPHMQLAGLDRAGHIRHERGYFDQNRARARSGRPSRALISALPPKQLAAFLKSSAYLAAYEKLRLEGLIKASQESYTANEALLFATASRLVDELNPTTGGSLSRSADFRKVPSWSTLKRWQKRARLGGEAALPGRFHKRGNRNRKMDGEAIALMVRTIRRVWLDENRKEAKQVWEAVGRAFKAANEQRKMDGQLPLVPPSRETVRKEIALIDPFGATLARIGLGAARTKFRPVGAGIEVTRAGERVEIDEISIDLFTIPEMRMFIDGIPAALRKRLGVDKKSIRWTVTVAIDVRTRCILGIAISRTPNHRAARQVLQMTMVNKGRWACAADAHDPWDMACVPELIVSDGGSAFIAPEFKMACADLGTATEIAVGGLPELRAFIERIFGTLNLRLLPLLSGRTFGDVVEKGEADPQSLAALTFDDLAFCLTRWIADAYHNTPHSGLGGKTPRQVWQELVARDGVAPSPDNQRWRMVFGERLIRTLDKRGIMVLGVRYHCEALALWMTRKGEQKLHVRWHPRDLGGIEVYIGDQWITVPAVKSGFETWDALVGKSANIWLDAIRNLRTAHPDRKTLYFDMIDEAMRAIEERNAQARCLADLFVDEWTEERIEQARQRLLIGFSTSARPQPGVPTTDGPGRSIPAPDDDEDERLPIPRTAEKPARRKLDMSGRTASGPSGEVSSDKNWSIEE</sequence>
<evidence type="ECO:0000313" key="4">
    <source>
        <dbReference type="Proteomes" id="UP000256794"/>
    </source>
</evidence>
<feature type="compositionally biased region" description="Polar residues" evidence="1">
    <location>
        <begin position="724"/>
        <end position="743"/>
    </location>
</feature>
<reference evidence="3 4" key="1">
    <citation type="submission" date="2018-08" db="EMBL/GenBank/DDBJ databases">
        <title>Genomic Encyclopedia of Archaeal and Bacterial Type Strains, Phase II (KMG-II): from individual species to whole genera.</title>
        <authorList>
            <person name="Goeker M."/>
        </authorList>
    </citation>
    <scope>NUCLEOTIDE SEQUENCE [LARGE SCALE GENOMIC DNA]</scope>
    <source>
        <strain evidence="3 4">DSM 582</strain>
    </source>
</reference>
<dbReference type="Gene3D" id="3.30.420.10">
    <property type="entry name" value="Ribonuclease H-like superfamily/Ribonuclease H"/>
    <property type="match status" value="1"/>
</dbReference>
<dbReference type="GO" id="GO:0015074">
    <property type="term" value="P:DNA integration"/>
    <property type="evidence" value="ECO:0007669"/>
    <property type="project" value="InterPro"/>
</dbReference>
<dbReference type="RefSeq" id="WP_052096182.1">
    <property type="nucleotide sequence ID" value="NZ_CP035284.1"/>
</dbReference>
<dbReference type="AlphaFoldDB" id="A0AAQ0HJM1"/>
<accession>A0AAQ0HJM1</accession>
<keyword evidence="4" id="KW-1185">Reference proteome</keyword>
<protein>
    <submittedName>
        <fullName evidence="3">Transposase</fullName>
    </submittedName>
</protein>
<feature type="domain" description="Integrase catalytic" evidence="2">
    <location>
        <begin position="309"/>
        <end position="512"/>
    </location>
</feature>
<dbReference type="InterPro" id="IPR012337">
    <property type="entry name" value="RNaseH-like_sf"/>
</dbReference>
<evidence type="ECO:0000256" key="1">
    <source>
        <dbReference type="SAM" id="MobiDB-lite"/>
    </source>
</evidence>
<dbReference type="GO" id="GO:0003676">
    <property type="term" value="F:nucleic acid binding"/>
    <property type="evidence" value="ECO:0007669"/>
    <property type="project" value="InterPro"/>
</dbReference>
<dbReference type="PROSITE" id="PS50994">
    <property type="entry name" value="INTEGRASE"/>
    <property type="match status" value="1"/>
</dbReference>
<dbReference type="EMBL" id="QUMX01000013">
    <property type="protein sequence ID" value="REG46971.1"/>
    <property type="molecule type" value="Genomic_DNA"/>
</dbReference>
<organism evidence="3 4">
    <name type="scientific">Paracoccus versutus</name>
    <name type="common">Thiobacillus versutus</name>
    <dbReference type="NCBI Taxonomy" id="34007"/>
    <lineage>
        <taxon>Bacteria</taxon>
        <taxon>Pseudomonadati</taxon>
        <taxon>Pseudomonadota</taxon>
        <taxon>Alphaproteobacteria</taxon>
        <taxon>Rhodobacterales</taxon>
        <taxon>Paracoccaceae</taxon>
        <taxon>Paracoccus</taxon>
    </lineage>
</organism>
<dbReference type="SUPFAM" id="SSF53098">
    <property type="entry name" value="Ribonuclease H-like"/>
    <property type="match status" value="1"/>
</dbReference>
<feature type="region of interest" description="Disordered" evidence="1">
    <location>
        <begin position="674"/>
        <end position="743"/>
    </location>
</feature>
<dbReference type="InterPro" id="IPR015378">
    <property type="entry name" value="Transposase-like_Mu_C"/>
</dbReference>
<dbReference type="InterPro" id="IPR036397">
    <property type="entry name" value="RNaseH_sf"/>
</dbReference>
<comment type="caution">
    <text evidence="3">The sequence shown here is derived from an EMBL/GenBank/DDBJ whole genome shotgun (WGS) entry which is preliminary data.</text>
</comment>
<name>A0AAQ0HJM1_PARVE</name>
<dbReference type="Pfam" id="PF09299">
    <property type="entry name" value="Mu-transpos_C"/>
    <property type="match status" value="1"/>
</dbReference>
<evidence type="ECO:0000313" key="3">
    <source>
        <dbReference type="EMBL" id="REG46971.1"/>
    </source>
</evidence>
<evidence type="ECO:0000259" key="2">
    <source>
        <dbReference type="PROSITE" id="PS50994"/>
    </source>
</evidence>
<dbReference type="Proteomes" id="UP000256794">
    <property type="component" value="Unassembled WGS sequence"/>
</dbReference>
<gene>
    <name evidence="3" type="ORF">ATH84_1013100</name>
</gene>